<dbReference type="AlphaFoldDB" id="A0A3S2VTI7"/>
<feature type="domain" description="Peptidoglycan binding-like" evidence="1">
    <location>
        <begin position="4"/>
        <end position="55"/>
    </location>
</feature>
<dbReference type="RefSeq" id="WP_127708446.1">
    <property type="nucleotide sequence ID" value="NZ_SACO01000005.1"/>
</dbReference>
<dbReference type="InterPro" id="IPR036366">
    <property type="entry name" value="PGBDSf"/>
</dbReference>
<accession>A0A3S2VTI7</accession>
<evidence type="ECO:0000313" key="3">
    <source>
        <dbReference type="Proteomes" id="UP000282837"/>
    </source>
</evidence>
<dbReference type="SUPFAM" id="SSF47090">
    <property type="entry name" value="PGBD-like"/>
    <property type="match status" value="1"/>
</dbReference>
<dbReference type="InterPro" id="IPR013423">
    <property type="entry name" value="CHP02594"/>
</dbReference>
<dbReference type="EMBL" id="SACO01000005">
    <property type="protein sequence ID" value="RVU05387.1"/>
    <property type="molecule type" value="Genomic_DNA"/>
</dbReference>
<dbReference type="Proteomes" id="UP000282837">
    <property type="component" value="Unassembled WGS sequence"/>
</dbReference>
<organism evidence="2 3">
    <name type="scientific">Novosphingobium umbonatum</name>
    <dbReference type="NCBI Taxonomy" id="1908524"/>
    <lineage>
        <taxon>Bacteria</taxon>
        <taxon>Pseudomonadati</taxon>
        <taxon>Pseudomonadota</taxon>
        <taxon>Alphaproteobacteria</taxon>
        <taxon>Sphingomonadales</taxon>
        <taxon>Sphingomonadaceae</taxon>
        <taxon>Novosphingobium</taxon>
    </lineage>
</organism>
<proteinExistence type="predicted"/>
<dbReference type="InterPro" id="IPR002477">
    <property type="entry name" value="Peptidoglycan-bd-like"/>
</dbReference>
<evidence type="ECO:0000313" key="2">
    <source>
        <dbReference type="EMBL" id="RVU05387.1"/>
    </source>
</evidence>
<evidence type="ECO:0000259" key="1">
    <source>
        <dbReference type="Pfam" id="PF01471"/>
    </source>
</evidence>
<reference evidence="2 3" key="1">
    <citation type="submission" date="2019-01" db="EMBL/GenBank/DDBJ databases">
        <authorList>
            <person name="Chen W.-M."/>
        </authorList>
    </citation>
    <scope>NUCLEOTIDE SEQUENCE [LARGE SCALE GENOMIC DNA]</scope>
    <source>
        <strain evidence="2 3">FSY-9</strain>
    </source>
</reference>
<dbReference type="Gene3D" id="1.10.101.10">
    <property type="entry name" value="PGBD-like superfamily/PGBD"/>
    <property type="match status" value="1"/>
</dbReference>
<sequence length="234" mass="25773">MNIFEIQESLARLGYNPGPIDGIWGRETIRAVCEFQEYEGLAVDGVAGPQTQQALVAALGGGDFDDGYPLVWLEEAKRYIGLTEYPGPRDNPTIIDFARDLDIHYDSDETPWCGLFVAHCIGSTLPDEVLPAGPLRARNWARFGQSTQPTRGAIMVFERNDPAANARGEGHVAFYIGEDATGYYVLGGNQNNSVCFAWKAKSQLIAARWPRSFPQTLAGPVHLTRQSTLKLREA</sequence>
<protein>
    <submittedName>
        <fullName evidence="2">TIGR02594 family protein</fullName>
    </submittedName>
</protein>
<dbReference type="Pfam" id="PF01471">
    <property type="entry name" value="PG_binding_1"/>
    <property type="match status" value="1"/>
</dbReference>
<gene>
    <name evidence="2" type="ORF">EOE18_08765</name>
</gene>
<dbReference type="OrthoDB" id="5395100at2"/>
<keyword evidence="3" id="KW-1185">Reference proteome</keyword>
<dbReference type="InterPro" id="IPR036365">
    <property type="entry name" value="PGBD-like_sf"/>
</dbReference>
<name>A0A3S2VTI7_9SPHN</name>
<dbReference type="NCBIfam" id="TIGR02594">
    <property type="entry name" value="TIGR02594 family protein"/>
    <property type="match status" value="1"/>
</dbReference>
<comment type="caution">
    <text evidence="2">The sequence shown here is derived from an EMBL/GenBank/DDBJ whole genome shotgun (WGS) entry which is preliminary data.</text>
</comment>